<proteinExistence type="predicted"/>
<accession>R7QMV3</accession>
<dbReference type="OrthoDB" id="10578621at2759"/>
<evidence type="ECO:0000313" key="2">
    <source>
        <dbReference type="Proteomes" id="UP000012073"/>
    </source>
</evidence>
<organism evidence="1 2">
    <name type="scientific">Chondrus crispus</name>
    <name type="common">Carrageen Irish moss</name>
    <name type="synonym">Polymorpha crispa</name>
    <dbReference type="NCBI Taxonomy" id="2769"/>
    <lineage>
        <taxon>Eukaryota</taxon>
        <taxon>Rhodophyta</taxon>
        <taxon>Florideophyceae</taxon>
        <taxon>Rhodymeniophycidae</taxon>
        <taxon>Gigartinales</taxon>
        <taxon>Gigartinaceae</taxon>
        <taxon>Chondrus</taxon>
    </lineage>
</organism>
<dbReference type="Proteomes" id="UP000012073">
    <property type="component" value="Unassembled WGS sequence"/>
</dbReference>
<dbReference type="RefSeq" id="XP_005718999.1">
    <property type="nucleotide sequence ID" value="XM_005718942.1"/>
</dbReference>
<gene>
    <name evidence="1" type="ORF">CHC_T00001289001</name>
</gene>
<name>R7QMV3_CHOCR</name>
<sequence length="315" mass="33917">MFTSNDPADDDDDDLSAELSSYNAAQLWRGDSATTNSGDDYGLFIPSFNHRQQRAVPLGPREVFNFVYKVVQKGRNAAEPALLHKEAAAKENRSQPEETAFKLKHGTCLETSVAVAWNCVPKLSAIVAAPADADADADEAFHRELSSGGVLATGRRGNVAVRWTCVHWRPPALIEDVLVAFSGPPVCNVGDRLSVSVTILNQTADDLVSAAVCVQQEEDAQMDLLALRTVLVVGHIASGQETTVQIPCIAFRAGSLSLGPVQIMDRGNPEENRTVWTSQAAYAVFVVDPKALIPGDPQPPRPFVVQENETNMIAG</sequence>
<dbReference type="KEGG" id="ccp:CHC_T00001289001"/>
<dbReference type="EMBL" id="HG001999">
    <property type="protein sequence ID" value="CDF39088.1"/>
    <property type="molecule type" value="Genomic_DNA"/>
</dbReference>
<dbReference type="Gramene" id="CDF39088">
    <property type="protein sequence ID" value="CDF39088"/>
    <property type="gene ID" value="CHC_T00001289001"/>
</dbReference>
<protein>
    <submittedName>
        <fullName evidence="1">Uncharacterized protein</fullName>
    </submittedName>
</protein>
<evidence type="ECO:0000313" key="1">
    <source>
        <dbReference type="EMBL" id="CDF39088.1"/>
    </source>
</evidence>
<dbReference type="GeneID" id="17326722"/>
<dbReference type="AlphaFoldDB" id="R7QMV3"/>
<reference evidence="2" key="1">
    <citation type="journal article" date="2013" name="Proc. Natl. Acad. Sci. U.S.A.">
        <title>Genome structure and metabolic features in the red seaweed Chondrus crispus shed light on evolution of the Archaeplastida.</title>
        <authorList>
            <person name="Collen J."/>
            <person name="Porcel B."/>
            <person name="Carre W."/>
            <person name="Ball S.G."/>
            <person name="Chaparro C."/>
            <person name="Tonon T."/>
            <person name="Barbeyron T."/>
            <person name="Michel G."/>
            <person name="Noel B."/>
            <person name="Valentin K."/>
            <person name="Elias M."/>
            <person name="Artiguenave F."/>
            <person name="Arun A."/>
            <person name="Aury J.M."/>
            <person name="Barbosa-Neto J.F."/>
            <person name="Bothwell J.H."/>
            <person name="Bouget F.Y."/>
            <person name="Brillet L."/>
            <person name="Cabello-Hurtado F."/>
            <person name="Capella-Gutierrez S."/>
            <person name="Charrier B."/>
            <person name="Cladiere L."/>
            <person name="Cock J.M."/>
            <person name="Coelho S.M."/>
            <person name="Colleoni C."/>
            <person name="Czjzek M."/>
            <person name="Da Silva C."/>
            <person name="Delage L."/>
            <person name="Denoeud F."/>
            <person name="Deschamps P."/>
            <person name="Dittami S.M."/>
            <person name="Gabaldon T."/>
            <person name="Gachon C.M."/>
            <person name="Groisillier A."/>
            <person name="Herve C."/>
            <person name="Jabbari K."/>
            <person name="Katinka M."/>
            <person name="Kloareg B."/>
            <person name="Kowalczyk N."/>
            <person name="Labadie K."/>
            <person name="Leblanc C."/>
            <person name="Lopez P.J."/>
            <person name="McLachlan D.H."/>
            <person name="Meslet-Cladiere L."/>
            <person name="Moustafa A."/>
            <person name="Nehr Z."/>
            <person name="Nyvall Collen P."/>
            <person name="Panaud O."/>
            <person name="Partensky F."/>
            <person name="Poulain J."/>
            <person name="Rensing S.A."/>
            <person name="Rousvoal S."/>
            <person name="Samson G."/>
            <person name="Symeonidi A."/>
            <person name="Weissenbach J."/>
            <person name="Zambounis A."/>
            <person name="Wincker P."/>
            <person name="Boyen C."/>
        </authorList>
    </citation>
    <scope>NUCLEOTIDE SEQUENCE [LARGE SCALE GENOMIC DNA]</scope>
    <source>
        <strain evidence="2">cv. Stackhouse</strain>
    </source>
</reference>
<keyword evidence="2" id="KW-1185">Reference proteome</keyword>